<reference evidence="3" key="1">
    <citation type="submission" date="2023-02" db="EMBL/GenBank/DDBJ databases">
        <title>Actinomadura rubrobrunea NBRC 14622.</title>
        <authorList>
            <person name="Ichikawa N."/>
            <person name="Sato H."/>
            <person name="Tonouchi N."/>
        </authorList>
    </citation>
    <scope>NUCLEOTIDE SEQUENCE</scope>
    <source>
        <strain evidence="3">NBRC 14622</strain>
    </source>
</reference>
<dbReference type="InterPro" id="IPR000719">
    <property type="entry name" value="Prot_kinase_dom"/>
</dbReference>
<dbReference type="InterPro" id="IPR001680">
    <property type="entry name" value="WD40_rpt"/>
</dbReference>
<dbReference type="EMBL" id="BSRZ01000003">
    <property type="protein sequence ID" value="GLW63670.1"/>
    <property type="molecule type" value="Genomic_DNA"/>
</dbReference>
<dbReference type="InterPro" id="IPR011047">
    <property type="entry name" value="Quinoprotein_ADH-like_sf"/>
</dbReference>
<dbReference type="Gene3D" id="2.130.10.10">
    <property type="entry name" value="YVTN repeat-like/Quinoprotein amine dehydrogenase"/>
    <property type="match status" value="3"/>
</dbReference>
<dbReference type="CDD" id="cd14014">
    <property type="entry name" value="STKc_PknB_like"/>
    <property type="match status" value="1"/>
</dbReference>
<organism evidence="3 4">
    <name type="scientific">Actinomadura rubrobrunea</name>
    <dbReference type="NCBI Taxonomy" id="115335"/>
    <lineage>
        <taxon>Bacteria</taxon>
        <taxon>Bacillati</taxon>
        <taxon>Actinomycetota</taxon>
        <taxon>Actinomycetes</taxon>
        <taxon>Streptosporangiales</taxon>
        <taxon>Thermomonosporaceae</taxon>
        <taxon>Actinomadura</taxon>
    </lineage>
</organism>
<feature type="repeat" description="WD" evidence="1">
    <location>
        <begin position="1113"/>
        <end position="1142"/>
    </location>
</feature>
<name>A0A9W6PSH3_9ACTN</name>
<dbReference type="SUPFAM" id="SSF56112">
    <property type="entry name" value="Protein kinase-like (PK-like)"/>
    <property type="match status" value="1"/>
</dbReference>
<dbReference type="SMART" id="SM00320">
    <property type="entry name" value="WD40"/>
    <property type="match status" value="6"/>
</dbReference>
<evidence type="ECO:0000313" key="3">
    <source>
        <dbReference type="EMBL" id="GLW63670.1"/>
    </source>
</evidence>
<dbReference type="Pfam" id="PF00400">
    <property type="entry name" value="WD40"/>
    <property type="match status" value="1"/>
</dbReference>
<dbReference type="SUPFAM" id="SSF50998">
    <property type="entry name" value="Quinoprotein alcohol dehydrogenase-like"/>
    <property type="match status" value="1"/>
</dbReference>
<protein>
    <recommendedName>
        <fullName evidence="2">Protein kinase domain-containing protein</fullName>
    </recommendedName>
</protein>
<dbReference type="GO" id="GO:0005524">
    <property type="term" value="F:ATP binding"/>
    <property type="evidence" value="ECO:0007669"/>
    <property type="project" value="InterPro"/>
</dbReference>
<dbReference type="PROSITE" id="PS00108">
    <property type="entry name" value="PROTEIN_KINASE_ST"/>
    <property type="match status" value="1"/>
</dbReference>
<dbReference type="PANTHER" id="PTHR19879">
    <property type="entry name" value="TRANSCRIPTION INITIATION FACTOR TFIID"/>
    <property type="match status" value="1"/>
</dbReference>
<dbReference type="InterPro" id="IPR011009">
    <property type="entry name" value="Kinase-like_dom_sf"/>
</dbReference>
<dbReference type="InterPro" id="IPR049052">
    <property type="entry name" value="nSTAND1"/>
</dbReference>
<accession>A0A9W6PSH3</accession>
<dbReference type="RefSeq" id="WP_083951479.1">
    <property type="nucleotide sequence ID" value="NZ_BSRZ01000003.1"/>
</dbReference>
<dbReference type="InterPro" id="IPR015943">
    <property type="entry name" value="WD40/YVTN_repeat-like_dom_sf"/>
</dbReference>
<sequence>MAEPLISGDPRQIGEYWLAGRLGSGGQGVVYEAYAADGTRVAIKALHGELVGEGKRDMLAKEVAAARRVASFCTARVLAADLDATPAYVVSEFVSGPDLQAAVAANGPFGGDELHRLAIGVATALTAIHGAGVVHRDLKPANILLGPDGPRVIDFGIARTAEGTRSAVGGLKGTPRYMAPELFQGGRASTASDVWAWGAVVLFAALGEPPFKGSDLPQLMHEIVHGAPDLSVLPDRLRSVAAAALAKDPGARPAARDVLLALVGGSDETGRLLAEGGRAAAAVRPRSWSPAPSLADAAEAVFERLDRAGQEAVPHVLLRMVLPGDGADDTLRRAGVAEFSGIPAARQVVERFASAGLLVRDGDTVAIANVALLRAWPRLRAWIDSERDGLAVHHDLADAALLWDAHGRKNSDLYQGTPLQRALQWAATGRRYLTLNDVERAFLDAGTGLGRRRTRRRALVSAALAVLLMVSLGALGAVAEQRQTVIRQRDEAIARRLALTSEHLRGTDPRTGRRLAAAAAALADNQETRRAVLSAVHQWEDDLFTPPDVSRGDTRVRLSEDGRTVLTADKGSVRFWDMKTRRRTRVISGVGEGYVDVALSRDNKTLAVLGVNGKVRLWSVDGGRPIGPEFGEKLNLIRFSRSGGLLLAGTGDGTELWDPYKGVRILRWDGVASGFDVAAGDRRAVVAIGGRVEMWDVATRRKLSAPWLPTGSEKERPRFTTFSPDGSLLAVEVGDLIKVLDVATGLERASFDRVSSDQLAFSDDGRYIATGLALYRLDQPRRTGPPVMRTDRKAGDCTDVRFGPDDRTLRCVDSLGAVTSLDVGFYTRPRLILDTGGPDGLSTFATSDQDPVTISDDGGTLAVRDGGEIRVWDVRRRNAAHWTIRYAPGRSSGDEVPMAMTPNGGLLAIPVTDVKPIRAVDVWDTRRRRKISTVRFDPIGPGGLISMAISPDGTGLALVLVHGEAMSLYYADVSGKPIRKVTGTPPGRGIPGVEFTPDGSAVVVGGGIGAYAFPSGRPLAEPHPETKTIKALSPDGRTAVTESVYGEISLWDVRTQRRLGAPLPPLGQGLKIGAAAFSPDGRYLAIGERAFPRRPGNIRLWDLSTRREISRPLTGHGDAVDELAFTPDGRRLLSVGRDLTLREHVLDPKEAVAHLCGIAGPLTKAEWRHHVVELPYQNICR</sequence>
<feature type="domain" description="Protein kinase" evidence="2">
    <location>
        <begin position="16"/>
        <end position="263"/>
    </location>
</feature>
<dbReference type="PROSITE" id="PS50082">
    <property type="entry name" value="WD_REPEATS_2"/>
    <property type="match status" value="1"/>
</dbReference>
<dbReference type="SMART" id="SM00220">
    <property type="entry name" value="S_TKc"/>
    <property type="match status" value="1"/>
</dbReference>
<evidence type="ECO:0000313" key="4">
    <source>
        <dbReference type="Proteomes" id="UP001165124"/>
    </source>
</evidence>
<dbReference type="Proteomes" id="UP001165124">
    <property type="component" value="Unassembled WGS sequence"/>
</dbReference>
<proteinExistence type="predicted"/>
<keyword evidence="4" id="KW-1185">Reference proteome</keyword>
<dbReference type="PANTHER" id="PTHR19879:SF9">
    <property type="entry name" value="TRANSCRIPTION INITIATION FACTOR TFIID SUBUNIT 5"/>
    <property type="match status" value="1"/>
</dbReference>
<dbReference type="SUPFAM" id="SSF63829">
    <property type="entry name" value="Calcium-dependent phosphotriesterase"/>
    <property type="match status" value="1"/>
</dbReference>
<evidence type="ECO:0000259" key="2">
    <source>
        <dbReference type="PROSITE" id="PS50011"/>
    </source>
</evidence>
<dbReference type="AlphaFoldDB" id="A0A9W6PSH3"/>
<dbReference type="Gene3D" id="3.30.200.20">
    <property type="entry name" value="Phosphorylase Kinase, domain 1"/>
    <property type="match status" value="1"/>
</dbReference>
<comment type="caution">
    <text evidence="3">The sequence shown here is derived from an EMBL/GenBank/DDBJ whole genome shotgun (WGS) entry which is preliminary data.</text>
</comment>
<dbReference type="Pfam" id="PF20703">
    <property type="entry name" value="nSTAND1"/>
    <property type="match status" value="1"/>
</dbReference>
<dbReference type="Pfam" id="PF00069">
    <property type="entry name" value="Pkinase"/>
    <property type="match status" value="1"/>
</dbReference>
<dbReference type="InterPro" id="IPR008271">
    <property type="entry name" value="Ser/Thr_kinase_AS"/>
</dbReference>
<dbReference type="PROSITE" id="PS50011">
    <property type="entry name" value="PROTEIN_KINASE_DOM"/>
    <property type="match status" value="1"/>
</dbReference>
<dbReference type="GO" id="GO:0004672">
    <property type="term" value="F:protein kinase activity"/>
    <property type="evidence" value="ECO:0007669"/>
    <property type="project" value="InterPro"/>
</dbReference>
<keyword evidence="1" id="KW-0853">WD repeat</keyword>
<evidence type="ECO:0000256" key="1">
    <source>
        <dbReference type="PROSITE-ProRule" id="PRU00221"/>
    </source>
</evidence>
<gene>
    <name evidence="3" type="ORF">Arub01_19140</name>
</gene>
<dbReference type="Gene3D" id="1.10.510.10">
    <property type="entry name" value="Transferase(Phosphotransferase) domain 1"/>
    <property type="match status" value="1"/>
</dbReference>